<proteinExistence type="predicted"/>
<dbReference type="Proteomes" id="UP001437256">
    <property type="component" value="Unassembled WGS sequence"/>
</dbReference>
<feature type="compositionally biased region" description="Basic and acidic residues" evidence="1">
    <location>
        <begin position="186"/>
        <end position="196"/>
    </location>
</feature>
<feature type="compositionally biased region" description="Acidic residues" evidence="1">
    <location>
        <begin position="150"/>
        <end position="163"/>
    </location>
</feature>
<sequence>MSYAMFTTNLTEALLREKAKEMDRTKVLGNWRALLLIIPCKGHGEHHSSSPNTNPSVDTYVPSAPPPPTPLVSSFQTKPNVWTGVRNDFKTVEVEGRSQPFFPTTIMDAYFEIKEAASLYSRVHALYGDLDRSESYAATAHSESVYSEANSDEDEFSGADDSYDEGRRGSTTSSYESGDESSFDEATLRAEGHASSRFDPQYSDSVVSGDSEYEDESSEEGSNFDSSFATGLRRRDTVIAENISSPASTAWIHSDESNQTDDRPFFTNPWDSTAPAYLGPIPITDSSLRVEPIRSHLAEENARFFACAEARANAVRANENVGPLDVDETYSKEIISARRSARRSMEVPRRKELTIETIIEATLHYQKYFKKDVTHENFFTAIRELEKHERRSRNAGRARAPCIPFNE</sequence>
<evidence type="ECO:0000256" key="1">
    <source>
        <dbReference type="SAM" id="MobiDB-lite"/>
    </source>
</evidence>
<keyword evidence="3" id="KW-1185">Reference proteome</keyword>
<comment type="caution">
    <text evidence="2">The sequence shown here is derived from an EMBL/GenBank/DDBJ whole genome shotgun (WGS) entry which is preliminary data.</text>
</comment>
<accession>A0ABR2ZXD8</accession>
<feature type="region of interest" description="Disordered" evidence="1">
    <location>
        <begin position="142"/>
        <end position="228"/>
    </location>
</feature>
<evidence type="ECO:0000313" key="3">
    <source>
        <dbReference type="Proteomes" id="UP001437256"/>
    </source>
</evidence>
<evidence type="ECO:0000313" key="2">
    <source>
        <dbReference type="EMBL" id="KAL0065960.1"/>
    </source>
</evidence>
<reference evidence="2 3" key="1">
    <citation type="submission" date="2024-05" db="EMBL/GenBank/DDBJ databases">
        <title>A draft genome resource for the thread blight pathogen Marasmius tenuissimus strain MS-2.</title>
        <authorList>
            <person name="Yulfo-Soto G.E."/>
            <person name="Baruah I.K."/>
            <person name="Amoako-Attah I."/>
            <person name="Bukari Y."/>
            <person name="Meinhardt L.W."/>
            <person name="Bailey B.A."/>
            <person name="Cohen S.P."/>
        </authorList>
    </citation>
    <scope>NUCLEOTIDE SEQUENCE [LARGE SCALE GENOMIC DNA]</scope>
    <source>
        <strain evidence="2 3">MS-2</strain>
    </source>
</reference>
<organism evidence="2 3">
    <name type="scientific">Marasmius tenuissimus</name>
    <dbReference type="NCBI Taxonomy" id="585030"/>
    <lineage>
        <taxon>Eukaryota</taxon>
        <taxon>Fungi</taxon>
        <taxon>Dikarya</taxon>
        <taxon>Basidiomycota</taxon>
        <taxon>Agaricomycotina</taxon>
        <taxon>Agaricomycetes</taxon>
        <taxon>Agaricomycetidae</taxon>
        <taxon>Agaricales</taxon>
        <taxon>Marasmiineae</taxon>
        <taxon>Marasmiaceae</taxon>
        <taxon>Marasmius</taxon>
    </lineage>
</organism>
<protein>
    <submittedName>
        <fullName evidence="2">Uncharacterized protein</fullName>
    </submittedName>
</protein>
<dbReference type="EMBL" id="JBBXMP010000041">
    <property type="protein sequence ID" value="KAL0065960.1"/>
    <property type="molecule type" value="Genomic_DNA"/>
</dbReference>
<name>A0ABR2ZXD8_9AGAR</name>
<feature type="region of interest" description="Disordered" evidence="1">
    <location>
        <begin position="45"/>
        <end position="64"/>
    </location>
</feature>
<gene>
    <name evidence="2" type="ORF">AAF712_007087</name>
</gene>